<accession>A0A803PQL7</accession>
<sequence length="153" mass="17561">MGPLRSTNQEWGISRDWAKVGRISQYLAFSYICKVQDWRPRSLVLLPGGGLNTHRHWWRTESFLRPVYCRLLIDFCFVFSSKSLFSVSGQSKHPQMALSSHDVTPLAPLKEVCYAGPELDPWPIHATAAILRKYHRPGRNMANQIPNKLVYHG</sequence>
<evidence type="ECO:0000313" key="2">
    <source>
        <dbReference type="Proteomes" id="UP000596661"/>
    </source>
</evidence>
<dbReference type="AlphaFoldDB" id="A0A803PQL7"/>
<dbReference type="EnsemblPlants" id="evm.model.05.485">
    <property type="protein sequence ID" value="cds.evm.model.05.485"/>
    <property type="gene ID" value="evm.TU.05.485"/>
</dbReference>
<reference evidence="1" key="1">
    <citation type="submission" date="2018-11" db="EMBL/GenBank/DDBJ databases">
        <authorList>
            <person name="Grassa J C."/>
        </authorList>
    </citation>
    <scope>NUCLEOTIDE SEQUENCE [LARGE SCALE GENOMIC DNA]</scope>
</reference>
<keyword evidence="2" id="KW-1185">Reference proteome</keyword>
<protein>
    <submittedName>
        <fullName evidence="1">Uncharacterized protein</fullName>
    </submittedName>
</protein>
<organism evidence="1 2">
    <name type="scientific">Cannabis sativa</name>
    <name type="common">Hemp</name>
    <name type="synonym">Marijuana</name>
    <dbReference type="NCBI Taxonomy" id="3483"/>
    <lineage>
        <taxon>Eukaryota</taxon>
        <taxon>Viridiplantae</taxon>
        <taxon>Streptophyta</taxon>
        <taxon>Embryophyta</taxon>
        <taxon>Tracheophyta</taxon>
        <taxon>Spermatophyta</taxon>
        <taxon>Magnoliopsida</taxon>
        <taxon>eudicotyledons</taxon>
        <taxon>Gunneridae</taxon>
        <taxon>Pentapetalae</taxon>
        <taxon>rosids</taxon>
        <taxon>fabids</taxon>
        <taxon>Rosales</taxon>
        <taxon>Cannabaceae</taxon>
        <taxon>Cannabis</taxon>
    </lineage>
</organism>
<evidence type="ECO:0000313" key="1">
    <source>
        <dbReference type="EnsemblPlants" id="cds.evm.model.05.485"/>
    </source>
</evidence>
<dbReference type="Gramene" id="evm.model.05.485">
    <property type="protein sequence ID" value="cds.evm.model.05.485"/>
    <property type="gene ID" value="evm.TU.05.485"/>
</dbReference>
<dbReference type="Proteomes" id="UP000596661">
    <property type="component" value="Chromosome 5"/>
</dbReference>
<proteinExistence type="predicted"/>
<name>A0A803PQL7_CANSA</name>
<reference evidence="1" key="2">
    <citation type="submission" date="2021-03" db="UniProtKB">
        <authorList>
            <consortium name="EnsemblPlants"/>
        </authorList>
    </citation>
    <scope>IDENTIFICATION</scope>
</reference>
<dbReference type="EMBL" id="UZAU01000426">
    <property type="status" value="NOT_ANNOTATED_CDS"/>
    <property type="molecule type" value="Genomic_DNA"/>
</dbReference>